<keyword evidence="2" id="KW-1185">Reference proteome</keyword>
<comment type="caution">
    <text evidence="1">The sequence shown here is derived from an EMBL/GenBank/DDBJ whole genome shotgun (WGS) entry which is preliminary data.</text>
</comment>
<protein>
    <submittedName>
        <fullName evidence="1">Uncharacterized protein</fullName>
    </submittedName>
</protein>
<evidence type="ECO:0000313" key="1">
    <source>
        <dbReference type="EMBL" id="OCA92605.1"/>
    </source>
</evidence>
<accession>A0A1B9B939</accession>
<reference evidence="2" key="1">
    <citation type="submission" date="2016-05" db="EMBL/GenBank/DDBJ databases">
        <authorList>
            <person name="Liu B."/>
            <person name="Wang J."/>
            <person name="Zhu Y."/>
            <person name="Liu G."/>
            <person name="Chen Q."/>
            <person name="Chen Z."/>
            <person name="Lan J."/>
            <person name="Che J."/>
            <person name="Ge C."/>
            <person name="Shi H."/>
            <person name="Pan Z."/>
            <person name="Liu X."/>
        </authorList>
    </citation>
    <scope>NUCLEOTIDE SEQUENCE [LARGE SCALE GENOMIC DNA]</scope>
    <source>
        <strain evidence="2">FJAT-27215</strain>
    </source>
</reference>
<gene>
    <name evidence="1" type="ORF">A8F95_02605</name>
</gene>
<evidence type="ECO:0000313" key="2">
    <source>
        <dbReference type="Proteomes" id="UP000092578"/>
    </source>
</evidence>
<dbReference type="Proteomes" id="UP000092578">
    <property type="component" value="Unassembled WGS sequence"/>
</dbReference>
<dbReference type="RefSeq" id="WP_065409095.1">
    <property type="nucleotide sequence ID" value="NZ_MAYT01000001.1"/>
</dbReference>
<dbReference type="EMBL" id="MAYT01000001">
    <property type="protein sequence ID" value="OCA92605.1"/>
    <property type="molecule type" value="Genomic_DNA"/>
</dbReference>
<organism evidence="1 2">
    <name type="scientific">Pseudobacillus wudalianchiensis</name>
    <dbReference type="NCBI Taxonomy" id="1743143"/>
    <lineage>
        <taxon>Bacteria</taxon>
        <taxon>Bacillati</taxon>
        <taxon>Bacillota</taxon>
        <taxon>Bacilli</taxon>
        <taxon>Bacillales</taxon>
        <taxon>Bacillaceae</taxon>
        <taxon>Pseudobacillus</taxon>
    </lineage>
</organism>
<dbReference type="AlphaFoldDB" id="A0A1B9B939"/>
<proteinExistence type="predicted"/>
<name>A0A1B9B939_9BACI</name>
<sequence length="101" mass="12024">MSNIEFEKELWFELEGHCEGKHYIVGNPHTFNGRISAYCPQKETLDIYWGMNLHLLLMKRVICILQCTKNIFIRRKVLSYLIRLDIGMQEIGIVKFVERSY</sequence>